<dbReference type="InterPro" id="IPR008930">
    <property type="entry name" value="Terpenoid_cyclase/PrenylTrfase"/>
</dbReference>
<dbReference type="PANTHER" id="PTHR10559:SF18">
    <property type="entry name" value="TRANSCOBALAMIN II"/>
    <property type="match status" value="1"/>
</dbReference>
<dbReference type="PANTHER" id="PTHR10559">
    <property type="entry name" value="TRANSCOBALAMIN-1/GASTRIC INTRINSIC FACTOR"/>
    <property type="match status" value="1"/>
</dbReference>
<protein>
    <recommendedName>
        <fullName evidence="1">Squalene cyclase C-terminal domain-containing protein</fullName>
    </recommendedName>
</protein>
<dbReference type="Gene3D" id="1.50.10.20">
    <property type="match status" value="3"/>
</dbReference>
<accession>A0A2H3KK59</accession>
<dbReference type="OrthoDB" id="9758578at2"/>
<dbReference type="Pfam" id="PF13243">
    <property type="entry name" value="SQHop_cyclase_C"/>
    <property type="match status" value="1"/>
</dbReference>
<evidence type="ECO:0000259" key="1">
    <source>
        <dbReference type="Pfam" id="PF13243"/>
    </source>
</evidence>
<comment type="caution">
    <text evidence="2">The sequence shown here is derived from an EMBL/GenBank/DDBJ whole genome shotgun (WGS) entry which is preliminary data.</text>
</comment>
<name>A0A2H3KK59_9CHLR</name>
<evidence type="ECO:0000313" key="3">
    <source>
        <dbReference type="Proteomes" id="UP000220922"/>
    </source>
</evidence>
<dbReference type="GO" id="GO:0031419">
    <property type="term" value="F:cobalamin binding"/>
    <property type="evidence" value="ECO:0007669"/>
    <property type="project" value="TreeGrafter"/>
</dbReference>
<dbReference type="SUPFAM" id="SSF48239">
    <property type="entry name" value="Terpenoid cyclases/Protein prenyltransferases"/>
    <property type="match status" value="3"/>
</dbReference>
<gene>
    <name evidence="2" type="ORF">A9Q02_15820</name>
</gene>
<organism evidence="2 3">
    <name type="scientific">Candidatus Chloroploca asiatica</name>
    <dbReference type="NCBI Taxonomy" id="1506545"/>
    <lineage>
        <taxon>Bacteria</taxon>
        <taxon>Bacillati</taxon>
        <taxon>Chloroflexota</taxon>
        <taxon>Chloroflexia</taxon>
        <taxon>Chloroflexales</taxon>
        <taxon>Chloroflexineae</taxon>
        <taxon>Oscillochloridaceae</taxon>
        <taxon>Candidatus Chloroploca</taxon>
    </lineage>
</organism>
<proteinExistence type="predicted"/>
<sequence length="777" mass="79857">MHQVRLFVLACGLAVCTLLGFVGIAAARVPAVAPVAAPAAFATPRTSYPILDTAPITRALVYLNGVQRNDGGFVGFTPGQSDDFTSVRVAFALGAARLPGDYLLSDEGKSVHDYLTTRAYSYTHDLQGRPLPGRLGMLIIAAVAGDANPMAYGTDPTAQPLDLVAALTATYQPATGAYSSTASLGFSSGAAGPLNQAYALLGLAAAQQALPSEQALTYLLDLQDTDGSWGFGFGGDVDTTALIVQALLANGVAPTAPVIQDALGFLAASQIDDGSWGFDGSPNADSTAAVIQAAAAAGFFPVTLSWQAVNGNPQTALLALQQADGGFGNALGTANAIPGLAEAPLPIFGSRQRAERALAWLQTTQTSSGGWAAFGTTPDVGATLDVILAVSAAGFAPDSVNQPGGASALAFLRNQVLTYTRVITTAGDVSTNLFPAATGKALLGIVAAGEDPTAFAASPGGTLNLVTDLQATLQPTGAYSTTAVRGFSSGAATPLSQAFAILGLRAAGEAIPDEALDFLRQRQNAEDGSWGSVDTTGLVMQALIAAGVAPDDPAIAAAVAFLRTQQDALGGWSNPNSTAYAIQGLIAAGEDLRSNWRKAGRSPFDALGLYQKPDGPLTYTWEEGSFFTPGTANAFATWQAVPALLARSYPLPAGTDLTQYVPVLRGPNPDRLVVRPTTGRWGNSIAVSLPFGGDLNGDATAELEWRAAGASEWLTATLTRAPGVFTATLPVTMPRTYELRTIVNDSDGVQAGNAVSTTLTTVTTVEPFRTYLPLVLR</sequence>
<dbReference type="Proteomes" id="UP000220922">
    <property type="component" value="Unassembled WGS sequence"/>
</dbReference>
<dbReference type="InterPro" id="IPR051588">
    <property type="entry name" value="Cobalamin_Transport"/>
</dbReference>
<dbReference type="GO" id="GO:0015889">
    <property type="term" value="P:cobalamin transport"/>
    <property type="evidence" value="ECO:0007669"/>
    <property type="project" value="TreeGrafter"/>
</dbReference>
<dbReference type="GO" id="GO:0005615">
    <property type="term" value="C:extracellular space"/>
    <property type="evidence" value="ECO:0007669"/>
    <property type="project" value="TreeGrafter"/>
</dbReference>
<dbReference type="EMBL" id="LYXE01000103">
    <property type="protein sequence ID" value="PDV98350.1"/>
    <property type="molecule type" value="Genomic_DNA"/>
</dbReference>
<evidence type="ECO:0000313" key="2">
    <source>
        <dbReference type="EMBL" id="PDV98350.1"/>
    </source>
</evidence>
<dbReference type="RefSeq" id="WP_097653603.1">
    <property type="nucleotide sequence ID" value="NZ_LYXE01000103.1"/>
</dbReference>
<keyword evidence="3" id="KW-1185">Reference proteome</keyword>
<feature type="domain" description="Squalene cyclase C-terminal" evidence="1">
    <location>
        <begin position="206"/>
        <end position="297"/>
    </location>
</feature>
<reference evidence="2 3" key="1">
    <citation type="submission" date="2016-05" db="EMBL/GenBank/DDBJ databases">
        <authorList>
            <person name="Lavstsen T."/>
            <person name="Jespersen J.S."/>
        </authorList>
    </citation>
    <scope>NUCLEOTIDE SEQUENCE [LARGE SCALE GENOMIC DNA]</scope>
    <source>
        <strain evidence="2 3">B7-9</strain>
    </source>
</reference>
<dbReference type="AlphaFoldDB" id="A0A2H3KK59"/>
<dbReference type="InterPro" id="IPR032696">
    <property type="entry name" value="SQ_cyclase_C"/>
</dbReference>